<evidence type="ECO:0000256" key="6">
    <source>
        <dbReference type="ARBA" id="ARBA00022840"/>
    </source>
</evidence>
<reference evidence="10 11" key="1">
    <citation type="submission" date="2020-03" db="EMBL/GenBank/DDBJ databases">
        <title>Spirochaetal bacteria isolated from arthropods constitute a novel genus Entomospira genus novum within the order Spirochaetales.</title>
        <authorList>
            <person name="Grana-Miraglia L."/>
            <person name="Sikutova S."/>
            <person name="Fingerle V."/>
            <person name="Sing A."/>
            <person name="Castillo-Ramirez S."/>
            <person name="Margos G."/>
            <person name="Rudolf I."/>
        </authorList>
    </citation>
    <scope>NUCLEOTIDE SEQUENCE [LARGE SCALE GENOMIC DNA]</scope>
    <source>
        <strain evidence="10 11">BR193</strain>
    </source>
</reference>
<dbReference type="AlphaFoldDB" id="A0A968KTH3"/>
<dbReference type="InterPro" id="IPR050086">
    <property type="entry name" value="MetN_ABC_transporter-like"/>
</dbReference>
<feature type="domain" description="ABC transporter" evidence="9">
    <location>
        <begin position="5"/>
        <end position="240"/>
    </location>
</feature>
<protein>
    <submittedName>
        <fullName evidence="10">Amino acid ABC transporter ATP-binding protein</fullName>
    </submittedName>
</protein>
<keyword evidence="4" id="KW-1003">Cell membrane</keyword>
<dbReference type="PANTHER" id="PTHR43166:SF9">
    <property type="entry name" value="GLUTAMATE_ASPARTATE IMPORT ATP-BINDING PROTEIN GLTL"/>
    <property type="match status" value="1"/>
</dbReference>
<evidence type="ECO:0000256" key="7">
    <source>
        <dbReference type="ARBA" id="ARBA00022970"/>
    </source>
</evidence>
<comment type="subcellular location">
    <subcellularLocation>
        <location evidence="1">Cell membrane</location>
        <topology evidence="1">Peripheral membrane protein</topology>
    </subcellularLocation>
</comment>
<dbReference type="InterPro" id="IPR003439">
    <property type="entry name" value="ABC_transporter-like_ATP-bd"/>
</dbReference>
<dbReference type="PIRSF" id="PIRSF039085">
    <property type="entry name" value="ABC_ATPase_HisP"/>
    <property type="match status" value="1"/>
</dbReference>
<keyword evidence="5" id="KW-0547">Nucleotide-binding</keyword>
<dbReference type="EMBL" id="JAATLJ010000003">
    <property type="protein sequence ID" value="NIZ41447.1"/>
    <property type="molecule type" value="Genomic_DNA"/>
</dbReference>
<dbReference type="PROSITE" id="PS00211">
    <property type="entry name" value="ABC_TRANSPORTER_1"/>
    <property type="match status" value="1"/>
</dbReference>
<dbReference type="Pfam" id="PF00005">
    <property type="entry name" value="ABC_tran"/>
    <property type="match status" value="1"/>
</dbReference>
<comment type="caution">
    <text evidence="10">The sequence shown here is derived from an EMBL/GenBank/DDBJ whole genome shotgun (WGS) entry which is preliminary data.</text>
</comment>
<dbReference type="GO" id="GO:0005524">
    <property type="term" value="F:ATP binding"/>
    <property type="evidence" value="ECO:0007669"/>
    <property type="project" value="UniProtKB-KW"/>
</dbReference>
<evidence type="ECO:0000256" key="1">
    <source>
        <dbReference type="ARBA" id="ARBA00004202"/>
    </source>
</evidence>
<evidence type="ECO:0000256" key="2">
    <source>
        <dbReference type="ARBA" id="ARBA00005417"/>
    </source>
</evidence>
<evidence type="ECO:0000313" key="11">
    <source>
        <dbReference type="Proteomes" id="UP000711995"/>
    </source>
</evidence>
<accession>A0A968KTH3</accession>
<dbReference type="GO" id="GO:0015424">
    <property type="term" value="F:ABC-type amino acid transporter activity"/>
    <property type="evidence" value="ECO:0007669"/>
    <property type="project" value="InterPro"/>
</dbReference>
<gene>
    <name evidence="10" type="ORF">HCT14_07995</name>
</gene>
<keyword evidence="3" id="KW-0813">Transport</keyword>
<keyword evidence="11" id="KW-1185">Reference proteome</keyword>
<dbReference type="Proteomes" id="UP000711995">
    <property type="component" value="Unassembled WGS sequence"/>
</dbReference>
<evidence type="ECO:0000259" key="9">
    <source>
        <dbReference type="PROSITE" id="PS50893"/>
    </source>
</evidence>
<dbReference type="PANTHER" id="PTHR43166">
    <property type="entry name" value="AMINO ACID IMPORT ATP-BINDING PROTEIN"/>
    <property type="match status" value="1"/>
</dbReference>
<dbReference type="Gene3D" id="3.40.50.300">
    <property type="entry name" value="P-loop containing nucleotide triphosphate hydrolases"/>
    <property type="match status" value="1"/>
</dbReference>
<dbReference type="RefSeq" id="WP_167701068.1">
    <property type="nucleotide sequence ID" value="NZ_CP118176.1"/>
</dbReference>
<dbReference type="InterPro" id="IPR027417">
    <property type="entry name" value="P-loop_NTPase"/>
</dbReference>
<dbReference type="GO" id="GO:0005886">
    <property type="term" value="C:plasma membrane"/>
    <property type="evidence" value="ECO:0007669"/>
    <property type="project" value="UniProtKB-SubCell"/>
</dbReference>
<evidence type="ECO:0000313" key="10">
    <source>
        <dbReference type="EMBL" id="NIZ41447.1"/>
    </source>
</evidence>
<evidence type="ECO:0000256" key="5">
    <source>
        <dbReference type="ARBA" id="ARBA00022741"/>
    </source>
</evidence>
<dbReference type="InterPro" id="IPR017871">
    <property type="entry name" value="ABC_transporter-like_CS"/>
</dbReference>
<name>A0A968KTH3_9SPIO</name>
<proteinExistence type="inferred from homology"/>
<dbReference type="GO" id="GO:0016887">
    <property type="term" value="F:ATP hydrolysis activity"/>
    <property type="evidence" value="ECO:0007669"/>
    <property type="project" value="InterPro"/>
</dbReference>
<keyword evidence="8" id="KW-0472">Membrane</keyword>
<evidence type="ECO:0000256" key="3">
    <source>
        <dbReference type="ARBA" id="ARBA00022448"/>
    </source>
</evidence>
<sequence length="245" mass="27384">MHEILRVEHLRKSFGTHQVLNDINFSMNKGDVITLIGSSGSGKSTLLRCLNLLEEADGGAIIFHDTDLLASHVDINKMRQSMGMVFQSFNLFDNYTVLGNCTLAPLLTKRMTDRKEAEALAMTYLKKVGMDDFAHMRVTRLSGGQKQRVAIARALCMQGDILLFDEPTSALDPESVGEVLKVMKELAREGLSMVVVTHEMSFARDVANRILFMSAGDIIEDATPHELFTNPKDERTKQFLSRFIS</sequence>
<keyword evidence="6 10" id="KW-0067">ATP-binding</keyword>
<dbReference type="InterPro" id="IPR030679">
    <property type="entry name" value="ABC_ATPase_HisP-typ"/>
</dbReference>
<dbReference type="SUPFAM" id="SSF52540">
    <property type="entry name" value="P-loop containing nucleoside triphosphate hydrolases"/>
    <property type="match status" value="1"/>
</dbReference>
<organism evidence="10 11">
    <name type="scientific">Entomospira entomophila</name>
    <dbReference type="NCBI Taxonomy" id="2719988"/>
    <lineage>
        <taxon>Bacteria</taxon>
        <taxon>Pseudomonadati</taxon>
        <taxon>Spirochaetota</taxon>
        <taxon>Spirochaetia</taxon>
        <taxon>Spirochaetales</taxon>
        <taxon>Spirochaetaceae</taxon>
        <taxon>Entomospira</taxon>
    </lineage>
</organism>
<dbReference type="SMART" id="SM00382">
    <property type="entry name" value="AAA"/>
    <property type="match status" value="1"/>
</dbReference>
<evidence type="ECO:0000256" key="8">
    <source>
        <dbReference type="ARBA" id="ARBA00023136"/>
    </source>
</evidence>
<dbReference type="CDD" id="cd03262">
    <property type="entry name" value="ABC_HisP_GlnQ"/>
    <property type="match status" value="1"/>
</dbReference>
<keyword evidence="7" id="KW-0029">Amino-acid transport</keyword>
<dbReference type="PROSITE" id="PS50893">
    <property type="entry name" value="ABC_TRANSPORTER_2"/>
    <property type="match status" value="1"/>
</dbReference>
<evidence type="ECO:0000256" key="4">
    <source>
        <dbReference type="ARBA" id="ARBA00022475"/>
    </source>
</evidence>
<comment type="similarity">
    <text evidence="2">Belongs to the ABC transporter superfamily.</text>
</comment>
<dbReference type="InterPro" id="IPR003593">
    <property type="entry name" value="AAA+_ATPase"/>
</dbReference>